<name>A0A1F7WBF3_9BACT</name>
<proteinExistence type="predicted"/>
<dbReference type="EMBL" id="MGFE01000005">
    <property type="protein sequence ID" value="OGL99424.1"/>
    <property type="molecule type" value="Genomic_DNA"/>
</dbReference>
<reference evidence="1 2" key="1">
    <citation type="journal article" date="2016" name="Nat. Commun.">
        <title>Thousands of microbial genomes shed light on interconnected biogeochemical processes in an aquifer system.</title>
        <authorList>
            <person name="Anantharaman K."/>
            <person name="Brown C.T."/>
            <person name="Hug L.A."/>
            <person name="Sharon I."/>
            <person name="Castelle C.J."/>
            <person name="Probst A.J."/>
            <person name="Thomas B.C."/>
            <person name="Singh A."/>
            <person name="Wilkins M.J."/>
            <person name="Karaoz U."/>
            <person name="Brodie E.L."/>
            <person name="Williams K.H."/>
            <person name="Hubbard S.S."/>
            <person name="Banfield J.F."/>
        </authorList>
    </citation>
    <scope>NUCLEOTIDE SEQUENCE [LARGE SCALE GENOMIC DNA]</scope>
</reference>
<sequence length="179" mass="20024">MHGTTELIFDRKKIRYPRIGTPPEDSRAFDDWVEKAMARLNKSRHPLAGIRISLRNGTRNSLVVGRHKVVYTCGLTSFDERGNLRPQKMFSPEFAALADEARLAMFVAVPPGEGYERGIHVFDAEGASARALVVFDPCEKTGIARYRIDAWGKTFESLSSLVNGILTGRKPEISHSHKL</sequence>
<accession>A0A1F7WBF3</accession>
<evidence type="ECO:0000313" key="2">
    <source>
        <dbReference type="Proteomes" id="UP000176501"/>
    </source>
</evidence>
<comment type="caution">
    <text evidence="1">The sequence shown here is derived from an EMBL/GenBank/DDBJ whole genome shotgun (WGS) entry which is preliminary data.</text>
</comment>
<evidence type="ECO:0000313" key="1">
    <source>
        <dbReference type="EMBL" id="OGL99424.1"/>
    </source>
</evidence>
<dbReference type="Proteomes" id="UP000176501">
    <property type="component" value="Unassembled WGS sequence"/>
</dbReference>
<gene>
    <name evidence="1" type="ORF">A2304_01370</name>
</gene>
<organism evidence="1 2">
    <name type="scientific">Candidatus Uhrbacteria bacterium RIFOXYB2_FULL_57_15</name>
    <dbReference type="NCBI Taxonomy" id="1802422"/>
    <lineage>
        <taxon>Bacteria</taxon>
        <taxon>Candidatus Uhriibacteriota</taxon>
    </lineage>
</organism>
<protein>
    <submittedName>
        <fullName evidence="1">Uncharacterized protein</fullName>
    </submittedName>
</protein>
<dbReference type="AlphaFoldDB" id="A0A1F7WBF3"/>